<dbReference type="Gene3D" id="3.30.70.330">
    <property type="match status" value="1"/>
</dbReference>
<dbReference type="EMBL" id="LNZH02000213">
    <property type="protein sequence ID" value="OCB84858.1"/>
    <property type="molecule type" value="Genomic_DNA"/>
</dbReference>
<dbReference type="AlphaFoldDB" id="A0A9Q5N539"/>
<feature type="region of interest" description="Disordered" evidence="3">
    <location>
        <begin position="1"/>
        <end position="30"/>
    </location>
</feature>
<evidence type="ECO:0000256" key="3">
    <source>
        <dbReference type="SAM" id="MobiDB-lite"/>
    </source>
</evidence>
<dbReference type="OrthoDB" id="346839at2759"/>
<proteinExistence type="predicted"/>
<organism evidence="5 6">
    <name type="scientific">Sanghuangporus baumii</name>
    <name type="common">Phellinus baumii</name>
    <dbReference type="NCBI Taxonomy" id="108892"/>
    <lineage>
        <taxon>Eukaryota</taxon>
        <taxon>Fungi</taxon>
        <taxon>Dikarya</taxon>
        <taxon>Basidiomycota</taxon>
        <taxon>Agaricomycotina</taxon>
        <taxon>Agaricomycetes</taxon>
        <taxon>Hymenochaetales</taxon>
        <taxon>Hymenochaetaceae</taxon>
        <taxon>Sanghuangporus</taxon>
    </lineage>
</organism>
<evidence type="ECO:0000313" key="6">
    <source>
        <dbReference type="Proteomes" id="UP000757232"/>
    </source>
</evidence>
<protein>
    <recommendedName>
        <fullName evidence="4">RRM domain-containing protein</fullName>
    </recommendedName>
</protein>
<evidence type="ECO:0000256" key="1">
    <source>
        <dbReference type="ARBA" id="ARBA00022884"/>
    </source>
</evidence>
<dbReference type="InterPro" id="IPR012677">
    <property type="entry name" value="Nucleotide-bd_a/b_plait_sf"/>
</dbReference>
<dbReference type="SUPFAM" id="SSF54928">
    <property type="entry name" value="RNA-binding domain, RBD"/>
    <property type="match status" value="1"/>
</dbReference>
<evidence type="ECO:0000313" key="5">
    <source>
        <dbReference type="EMBL" id="OCB84858.1"/>
    </source>
</evidence>
<dbReference type="SMART" id="SM00360">
    <property type="entry name" value="RRM"/>
    <property type="match status" value="1"/>
</dbReference>
<dbReference type="Pfam" id="PF00076">
    <property type="entry name" value="RRM_1"/>
    <property type="match status" value="1"/>
</dbReference>
<dbReference type="PANTHER" id="PTHR19965">
    <property type="entry name" value="RNA AND EXPORT FACTOR BINDING PROTEIN"/>
    <property type="match status" value="1"/>
</dbReference>
<feature type="region of interest" description="Disordered" evidence="3">
    <location>
        <begin position="130"/>
        <end position="203"/>
    </location>
</feature>
<name>A0A9Q5N539_SANBA</name>
<dbReference type="GO" id="GO:0003729">
    <property type="term" value="F:mRNA binding"/>
    <property type="evidence" value="ECO:0007669"/>
    <property type="project" value="TreeGrafter"/>
</dbReference>
<dbReference type="PROSITE" id="PS50102">
    <property type="entry name" value="RRM"/>
    <property type="match status" value="1"/>
</dbReference>
<dbReference type="PANTHER" id="PTHR19965:SF35">
    <property type="entry name" value="RNA ANNEALING PROTEIN YRA1"/>
    <property type="match status" value="1"/>
</dbReference>
<feature type="compositionally biased region" description="Basic residues" evidence="3">
    <location>
        <begin position="8"/>
        <end position="21"/>
    </location>
</feature>
<feature type="compositionally biased region" description="Polar residues" evidence="3">
    <location>
        <begin position="132"/>
        <end position="144"/>
    </location>
</feature>
<comment type="caution">
    <text evidence="5">The sequence shown here is derived from an EMBL/GenBank/DDBJ whole genome shotgun (WGS) entry which is preliminary data.</text>
</comment>
<reference evidence="5" key="1">
    <citation type="submission" date="2016-06" db="EMBL/GenBank/DDBJ databases">
        <title>Draft Genome sequence of the fungus Inonotus baumii.</title>
        <authorList>
            <person name="Zhu H."/>
            <person name="Lin W."/>
        </authorList>
    </citation>
    <scope>NUCLEOTIDE SEQUENCE</scope>
    <source>
        <strain evidence="5">821</strain>
    </source>
</reference>
<evidence type="ECO:0000256" key="2">
    <source>
        <dbReference type="PROSITE-ProRule" id="PRU00176"/>
    </source>
</evidence>
<sequence length="231" mass="25190">MSSPRGGARSKHYHGGIKAKVTKSTVQPAPAWKAKNIPAESRDPGGKILLSNLPIDVSDEEVLDLMKKTVGPVNFRESLMVYNVKGAPRGMAVVAFTRSIDAWRARGKFHGKLIDGRRLIKVEVIVDRDSDSSPATNTQNTRVTSAPEKSKSLFDRLGPPSTGRPSLIERTASRASRRPAAPAPVTPALRKRTKKGPKRVKKNVADLDREMEEYAAAGLRGPKLESISMTF</sequence>
<feature type="compositionally biased region" description="Basic residues" evidence="3">
    <location>
        <begin position="189"/>
        <end position="202"/>
    </location>
</feature>
<dbReference type="InterPro" id="IPR000504">
    <property type="entry name" value="RRM_dom"/>
</dbReference>
<accession>A0A9Q5N539</accession>
<gene>
    <name evidence="5" type="ORF">A7U60_g8079</name>
</gene>
<keyword evidence="1 2" id="KW-0694">RNA-binding</keyword>
<dbReference type="GO" id="GO:0005634">
    <property type="term" value="C:nucleus"/>
    <property type="evidence" value="ECO:0007669"/>
    <property type="project" value="TreeGrafter"/>
</dbReference>
<feature type="domain" description="RRM" evidence="4">
    <location>
        <begin position="46"/>
        <end position="119"/>
    </location>
</feature>
<dbReference type="Proteomes" id="UP000757232">
    <property type="component" value="Unassembled WGS sequence"/>
</dbReference>
<dbReference type="InterPro" id="IPR035979">
    <property type="entry name" value="RBD_domain_sf"/>
</dbReference>
<evidence type="ECO:0000259" key="4">
    <source>
        <dbReference type="PROSITE" id="PS50102"/>
    </source>
</evidence>
<dbReference type="InterPro" id="IPR051229">
    <property type="entry name" value="ALYREF_mRNA_export"/>
</dbReference>
<keyword evidence="6" id="KW-1185">Reference proteome</keyword>